<evidence type="ECO:0000313" key="3">
    <source>
        <dbReference type="Proteomes" id="UP001152519"/>
    </source>
</evidence>
<sequence length="161" mass="17388">MAVGGEAPLQQGRPQLRLGQPAMPGDLIGIGDHGVRHHGFVHAKPVRAQAAAVDEREQQARQRTNAQLFGQLPRGGLFIGLTDICGAADLDLIEPGEARYLLRPSVDEDPSTLITTHRHGDSVQPTLLDGLPAADHHPQHTILIVDTLHQFIHDAHPGRAH</sequence>
<dbReference type="Proteomes" id="UP001152519">
    <property type="component" value="Unassembled WGS sequence"/>
</dbReference>
<evidence type="ECO:0000313" key="2">
    <source>
        <dbReference type="EMBL" id="CAG6398747.1"/>
    </source>
</evidence>
<feature type="region of interest" description="Disordered" evidence="1">
    <location>
        <begin position="1"/>
        <end position="21"/>
    </location>
</feature>
<dbReference type="EMBL" id="CAJSLV010000110">
    <property type="protein sequence ID" value="CAG6398747.1"/>
    <property type="molecule type" value="Genomic_DNA"/>
</dbReference>
<gene>
    <name evidence="2" type="ORF">SCOCK_760003</name>
</gene>
<feature type="compositionally biased region" description="Low complexity" evidence="1">
    <location>
        <begin position="8"/>
        <end position="21"/>
    </location>
</feature>
<proteinExistence type="predicted"/>
<protein>
    <submittedName>
        <fullName evidence="2">Uncharacterized protein</fullName>
    </submittedName>
</protein>
<reference evidence="2" key="1">
    <citation type="submission" date="2021-05" db="EMBL/GenBank/DDBJ databases">
        <authorList>
            <person name="Arsene-Ploetze F."/>
        </authorList>
    </citation>
    <scope>NUCLEOTIDE SEQUENCE</scope>
    <source>
        <strain evidence="2">DSM 42138</strain>
    </source>
</reference>
<keyword evidence="3" id="KW-1185">Reference proteome</keyword>
<organism evidence="2 3">
    <name type="scientific">Actinacidiphila cocklensis</name>
    <dbReference type="NCBI Taxonomy" id="887465"/>
    <lineage>
        <taxon>Bacteria</taxon>
        <taxon>Bacillati</taxon>
        <taxon>Actinomycetota</taxon>
        <taxon>Actinomycetes</taxon>
        <taxon>Kitasatosporales</taxon>
        <taxon>Streptomycetaceae</taxon>
        <taxon>Actinacidiphila</taxon>
    </lineage>
</organism>
<name>A0A9W4E0J4_9ACTN</name>
<dbReference type="AlphaFoldDB" id="A0A9W4E0J4"/>
<evidence type="ECO:0000256" key="1">
    <source>
        <dbReference type="SAM" id="MobiDB-lite"/>
    </source>
</evidence>
<comment type="caution">
    <text evidence="2">The sequence shown here is derived from an EMBL/GenBank/DDBJ whole genome shotgun (WGS) entry which is preliminary data.</text>
</comment>
<accession>A0A9W4E0J4</accession>